<dbReference type="AlphaFoldDB" id="A0A5J4W4D2"/>
<dbReference type="Proteomes" id="UP000324800">
    <property type="component" value="Unassembled WGS sequence"/>
</dbReference>
<evidence type="ECO:0000313" key="1">
    <source>
        <dbReference type="EMBL" id="KAA6389446.1"/>
    </source>
</evidence>
<dbReference type="EMBL" id="SNRW01003585">
    <property type="protein sequence ID" value="KAA6389446.1"/>
    <property type="molecule type" value="Genomic_DNA"/>
</dbReference>
<comment type="caution">
    <text evidence="1">The sequence shown here is derived from an EMBL/GenBank/DDBJ whole genome shotgun (WGS) entry which is preliminary data.</text>
</comment>
<evidence type="ECO:0000313" key="2">
    <source>
        <dbReference type="Proteomes" id="UP000324800"/>
    </source>
</evidence>
<accession>A0A5J4W4D2</accession>
<name>A0A5J4W4D2_9EUKA</name>
<protein>
    <submittedName>
        <fullName evidence="1">Uncharacterized protein</fullName>
    </submittedName>
</protein>
<proteinExistence type="predicted"/>
<sequence length="98" mass="10583">MQIKTHQTFPNHFLLAYEGFLDSGCNGGGFEGGLGNYLALSFGGTSRSQLFVGAGGKEEAGGRDGASGRPVTEQNRGDLAQYDYWLSWITYCLGQYNC</sequence>
<gene>
    <name evidence="1" type="ORF">EZS28_015025</name>
</gene>
<organism evidence="1 2">
    <name type="scientific">Streblomastix strix</name>
    <dbReference type="NCBI Taxonomy" id="222440"/>
    <lineage>
        <taxon>Eukaryota</taxon>
        <taxon>Metamonada</taxon>
        <taxon>Preaxostyla</taxon>
        <taxon>Oxymonadida</taxon>
        <taxon>Streblomastigidae</taxon>
        <taxon>Streblomastix</taxon>
    </lineage>
</organism>
<reference evidence="1 2" key="1">
    <citation type="submission" date="2019-03" db="EMBL/GenBank/DDBJ databases">
        <title>Single cell metagenomics reveals metabolic interactions within the superorganism composed of flagellate Streblomastix strix and complex community of Bacteroidetes bacteria on its surface.</title>
        <authorList>
            <person name="Treitli S.C."/>
            <person name="Kolisko M."/>
            <person name="Husnik F."/>
            <person name="Keeling P."/>
            <person name="Hampl V."/>
        </authorList>
    </citation>
    <scope>NUCLEOTIDE SEQUENCE [LARGE SCALE GENOMIC DNA]</scope>
    <source>
        <strain evidence="1">ST1C</strain>
    </source>
</reference>